<name>I0YIJ3_COCSC</name>
<dbReference type="Gene3D" id="2.160.20.120">
    <property type="match status" value="1"/>
</dbReference>
<keyword evidence="4" id="KW-1185">Reference proteome</keyword>
<dbReference type="RefSeq" id="XP_005642756.1">
    <property type="nucleotide sequence ID" value="XM_005642699.1"/>
</dbReference>
<sequence length="491" mass="48610">MLVLALTLLLGLGLHRAQASYYLIQPFDTVHIGPLGNNEATVVIVPSLDQSFSLNASQSGVAFSVNQGTLHLSQVTTIPRILDHLLHVHDDVQTGAIYIEVGGPLLGVISDTTNDVVVGDKFSAPTFSATLTNAGKLVVLGITTACTNAWNTGGGTLYIQGNLGEVELTGSGDGGTYLGSSVHYPGDIASVDAQLSGSGGLVVATSSNETSITGQSFDIGRVLYNQGICDVAGPMGEDDGRCELARIRVPALPQYWALSDAAQGAAAAQLPPPPPPPSPPPPLPARDARVRPEEVTNLISPLAVAPSPAPSMSDTGSFAGPISAPDAALAAAPPAHDIFPASEVPAIASAAAAAPTPDPEAASPGAYTGAAASAEPAAESPTGTPDLAAAPILAGDSSMAGAPTLAAAPDLAPAPFVAAAVNSGLRKLADSGTAALNNTGSGNSVNVTTSVGQAPNAGPRVRATGDPGGAESAGGIGVGQLSQLSLEAAGK</sequence>
<feature type="compositionally biased region" description="Gly residues" evidence="1">
    <location>
        <begin position="466"/>
        <end position="477"/>
    </location>
</feature>
<proteinExistence type="predicted"/>
<dbReference type="OrthoDB" id="10530634at2759"/>
<reference evidence="3 4" key="1">
    <citation type="journal article" date="2012" name="Genome Biol.">
        <title>The genome of the polar eukaryotic microalga coccomyxa subellipsoidea reveals traits of cold adaptation.</title>
        <authorList>
            <person name="Blanc G."/>
            <person name="Agarkova I."/>
            <person name="Grimwood J."/>
            <person name="Kuo A."/>
            <person name="Brueggeman A."/>
            <person name="Dunigan D."/>
            <person name="Gurnon J."/>
            <person name="Ladunga I."/>
            <person name="Lindquist E."/>
            <person name="Lucas S."/>
            <person name="Pangilinan J."/>
            <person name="Proschold T."/>
            <person name="Salamov A."/>
            <person name="Schmutz J."/>
            <person name="Weeks D."/>
            <person name="Yamada T."/>
            <person name="Claverie J.M."/>
            <person name="Grigoriev I."/>
            <person name="Van Etten J."/>
            <person name="Lomsadze A."/>
            <person name="Borodovsky M."/>
        </authorList>
    </citation>
    <scope>NUCLEOTIDE SEQUENCE [LARGE SCALE GENOMIC DNA]</scope>
    <source>
        <strain evidence="3 4">C-169</strain>
    </source>
</reference>
<organism evidence="3 4">
    <name type="scientific">Coccomyxa subellipsoidea (strain C-169)</name>
    <name type="common">Green microalga</name>
    <dbReference type="NCBI Taxonomy" id="574566"/>
    <lineage>
        <taxon>Eukaryota</taxon>
        <taxon>Viridiplantae</taxon>
        <taxon>Chlorophyta</taxon>
        <taxon>core chlorophytes</taxon>
        <taxon>Trebouxiophyceae</taxon>
        <taxon>Trebouxiophyceae incertae sedis</taxon>
        <taxon>Coccomyxaceae</taxon>
        <taxon>Coccomyxa</taxon>
        <taxon>Coccomyxa subellipsoidea</taxon>
    </lineage>
</organism>
<dbReference type="KEGG" id="csl:COCSUDRAFT_60413"/>
<evidence type="ECO:0008006" key="5">
    <source>
        <dbReference type="Google" id="ProtNLM"/>
    </source>
</evidence>
<dbReference type="AlphaFoldDB" id="I0YIJ3"/>
<accession>I0YIJ3</accession>
<feature type="region of interest" description="Disordered" evidence="1">
    <location>
        <begin position="263"/>
        <end position="287"/>
    </location>
</feature>
<evidence type="ECO:0000313" key="4">
    <source>
        <dbReference type="Proteomes" id="UP000007264"/>
    </source>
</evidence>
<evidence type="ECO:0000256" key="2">
    <source>
        <dbReference type="SAM" id="SignalP"/>
    </source>
</evidence>
<feature type="region of interest" description="Disordered" evidence="1">
    <location>
        <begin position="438"/>
        <end position="477"/>
    </location>
</feature>
<evidence type="ECO:0000313" key="3">
    <source>
        <dbReference type="EMBL" id="EIE18212.1"/>
    </source>
</evidence>
<feature type="chain" id="PRO_5003637019" description="Auto-transporter adhesin head GIN domain-containing protein" evidence="2">
    <location>
        <begin position="20"/>
        <end position="491"/>
    </location>
</feature>
<feature type="signal peptide" evidence="2">
    <location>
        <begin position="1"/>
        <end position="19"/>
    </location>
</feature>
<protein>
    <recommendedName>
        <fullName evidence="5">Auto-transporter adhesin head GIN domain-containing protein</fullName>
    </recommendedName>
</protein>
<dbReference type="EMBL" id="AGSI01000025">
    <property type="protein sequence ID" value="EIE18212.1"/>
    <property type="molecule type" value="Genomic_DNA"/>
</dbReference>
<dbReference type="GeneID" id="17036218"/>
<keyword evidence="2" id="KW-0732">Signal</keyword>
<feature type="region of interest" description="Disordered" evidence="1">
    <location>
        <begin position="350"/>
        <end position="389"/>
    </location>
</feature>
<comment type="caution">
    <text evidence="3">The sequence shown here is derived from an EMBL/GenBank/DDBJ whole genome shotgun (WGS) entry which is preliminary data.</text>
</comment>
<dbReference type="Proteomes" id="UP000007264">
    <property type="component" value="Unassembled WGS sequence"/>
</dbReference>
<evidence type="ECO:0000256" key="1">
    <source>
        <dbReference type="SAM" id="MobiDB-lite"/>
    </source>
</evidence>
<feature type="compositionally biased region" description="Low complexity" evidence="1">
    <location>
        <begin position="350"/>
        <end position="383"/>
    </location>
</feature>
<gene>
    <name evidence="3" type="ORF">COCSUDRAFT_60413</name>
</gene>
<feature type="compositionally biased region" description="Pro residues" evidence="1">
    <location>
        <begin position="270"/>
        <end position="284"/>
    </location>
</feature>
<feature type="compositionally biased region" description="Polar residues" evidence="1">
    <location>
        <begin position="438"/>
        <end position="453"/>
    </location>
</feature>